<dbReference type="Proteomes" id="UP001419268">
    <property type="component" value="Unassembled WGS sequence"/>
</dbReference>
<dbReference type="EMBL" id="JBBNAG010000009">
    <property type="protein sequence ID" value="KAK9105442.1"/>
    <property type="molecule type" value="Genomic_DNA"/>
</dbReference>
<proteinExistence type="predicted"/>
<accession>A0AAP0F7R5</accession>
<reference evidence="1 2" key="1">
    <citation type="submission" date="2024-01" db="EMBL/GenBank/DDBJ databases">
        <title>Genome assemblies of Stephania.</title>
        <authorList>
            <person name="Yang L."/>
        </authorList>
    </citation>
    <scope>NUCLEOTIDE SEQUENCE [LARGE SCALE GENOMIC DNA]</scope>
    <source>
        <strain evidence="1">JXDWG</strain>
        <tissue evidence="1">Leaf</tissue>
    </source>
</reference>
<name>A0AAP0F7R5_9MAGN</name>
<organism evidence="1 2">
    <name type="scientific">Stephania cephalantha</name>
    <dbReference type="NCBI Taxonomy" id="152367"/>
    <lineage>
        <taxon>Eukaryota</taxon>
        <taxon>Viridiplantae</taxon>
        <taxon>Streptophyta</taxon>
        <taxon>Embryophyta</taxon>
        <taxon>Tracheophyta</taxon>
        <taxon>Spermatophyta</taxon>
        <taxon>Magnoliopsida</taxon>
        <taxon>Ranunculales</taxon>
        <taxon>Menispermaceae</taxon>
        <taxon>Menispermoideae</taxon>
        <taxon>Cissampelideae</taxon>
        <taxon>Stephania</taxon>
    </lineage>
</organism>
<sequence length="50" mass="6151">MVEDQWSDYWFGKQGLTYGHQMQNWIFNIRFTTWYVNLKQSCQTEDVVID</sequence>
<evidence type="ECO:0000313" key="2">
    <source>
        <dbReference type="Proteomes" id="UP001419268"/>
    </source>
</evidence>
<comment type="caution">
    <text evidence="1">The sequence shown here is derived from an EMBL/GenBank/DDBJ whole genome shotgun (WGS) entry which is preliminary data.</text>
</comment>
<dbReference type="AlphaFoldDB" id="A0AAP0F7R5"/>
<keyword evidence="2" id="KW-1185">Reference proteome</keyword>
<gene>
    <name evidence="1" type="ORF">Scep_022286</name>
</gene>
<protein>
    <submittedName>
        <fullName evidence="1">Uncharacterized protein</fullName>
    </submittedName>
</protein>
<evidence type="ECO:0000313" key="1">
    <source>
        <dbReference type="EMBL" id="KAK9105442.1"/>
    </source>
</evidence>